<dbReference type="PANTHER" id="PTHR19353">
    <property type="entry name" value="FATTY ACID DESATURASE 2"/>
    <property type="match status" value="1"/>
</dbReference>
<feature type="domain" description="Fatty acid desaturase" evidence="2">
    <location>
        <begin position="61"/>
        <end position="282"/>
    </location>
</feature>
<dbReference type="PANTHER" id="PTHR19353:SF19">
    <property type="entry name" value="DELTA(5) FATTY ACID DESATURASE C-RELATED"/>
    <property type="match status" value="1"/>
</dbReference>
<feature type="transmembrane region" description="Helical" evidence="1">
    <location>
        <begin position="61"/>
        <end position="78"/>
    </location>
</feature>
<keyword evidence="1" id="KW-0812">Transmembrane</keyword>
<reference evidence="3 4" key="1">
    <citation type="submission" date="2024-04" db="EMBL/GenBank/DDBJ databases">
        <title>Novel species of the genus Ideonella isolated from streams.</title>
        <authorList>
            <person name="Lu H."/>
        </authorList>
    </citation>
    <scope>NUCLEOTIDE SEQUENCE [LARGE SCALE GENOMIC DNA]</scope>
    <source>
        <strain evidence="3 4">DXS22W</strain>
    </source>
</reference>
<dbReference type="Pfam" id="PF00487">
    <property type="entry name" value="FA_desaturase"/>
    <property type="match status" value="1"/>
</dbReference>
<proteinExistence type="predicted"/>
<name>A0ABU9CLK8_9BURK</name>
<dbReference type="InterPro" id="IPR005804">
    <property type="entry name" value="FA_desaturase_dom"/>
</dbReference>
<organism evidence="3 4">
    <name type="scientific">Pseudaquabacterium inlustre</name>
    <dbReference type="NCBI Taxonomy" id="2984192"/>
    <lineage>
        <taxon>Bacteria</taxon>
        <taxon>Pseudomonadati</taxon>
        <taxon>Pseudomonadota</taxon>
        <taxon>Betaproteobacteria</taxon>
        <taxon>Burkholderiales</taxon>
        <taxon>Sphaerotilaceae</taxon>
        <taxon>Pseudaquabacterium</taxon>
    </lineage>
</organism>
<keyword evidence="1" id="KW-0472">Membrane</keyword>
<comment type="caution">
    <text evidence="3">The sequence shown here is derived from an EMBL/GenBank/DDBJ whole genome shotgun (WGS) entry which is preliminary data.</text>
</comment>
<feature type="transmembrane region" description="Helical" evidence="1">
    <location>
        <begin position="200"/>
        <end position="221"/>
    </location>
</feature>
<evidence type="ECO:0000256" key="1">
    <source>
        <dbReference type="SAM" id="Phobius"/>
    </source>
</evidence>
<dbReference type="RefSeq" id="WP_341412431.1">
    <property type="nucleotide sequence ID" value="NZ_JBBUTH010000010.1"/>
</dbReference>
<dbReference type="GO" id="GO:0016491">
    <property type="term" value="F:oxidoreductase activity"/>
    <property type="evidence" value="ECO:0007669"/>
    <property type="project" value="UniProtKB-KW"/>
</dbReference>
<dbReference type="EMBL" id="JBBUTH010000010">
    <property type="protein sequence ID" value="MEK8052708.1"/>
    <property type="molecule type" value="Genomic_DNA"/>
</dbReference>
<dbReference type="EC" id="1.14.19.-" evidence="3"/>
<evidence type="ECO:0000313" key="4">
    <source>
        <dbReference type="Proteomes" id="UP001365405"/>
    </source>
</evidence>
<dbReference type="InterPro" id="IPR012171">
    <property type="entry name" value="Fatty_acid_desaturase"/>
</dbReference>
<evidence type="ECO:0000313" key="3">
    <source>
        <dbReference type="EMBL" id="MEK8052708.1"/>
    </source>
</evidence>
<evidence type="ECO:0000259" key="2">
    <source>
        <dbReference type="Pfam" id="PF00487"/>
    </source>
</evidence>
<accession>A0ABU9CLK8</accession>
<gene>
    <name evidence="3" type="ORF">AACH10_20830</name>
</gene>
<dbReference type="Proteomes" id="UP001365405">
    <property type="component" value="Unassembled WGS sequence"/>
</dbReference>
<keyword evidence="1" id="KW-1133">Transmembrane helix</keyword>
<feature type="transmembrane region" description="Helical" evidence="1">
    <location>
        <begin position="98"/>
        <end position="116"/>
    </location>
</feature>
<sequence length="305" mass="34096">MNPMPTLDAAPAGGAGGGGVSDAEFRALITAPRVAWPTVALFFACLGGLASVSALVLAHHLPLWAGTLVNGVIVYFFFSVAHDSAHGAISTIRPLNEFLGRISLLFFGPIATLGLGRWIHLQHHRFTNVEGNDPDYFGHRMDVWMPLRWANFDYFYTSYFLRNAGVERVRKLLPGLVGQLSLVAAIIVAGFWFGYGWEVVALWLLPSRISSFLFVTMFVYLPHAPFSHTSEQDEYKATSIRGGCEWLLTPLMTYQNYHLVHHLYPGAPFYRMLRIWNARRAQHLARQPFYVGTFSASRAVPAPRV</sequence>
<keyword evidence="3" id="KW-0560">Oxidoreductase</keyword>
<keyword evidence="4" id="KW-1185">Reference proteome</keyword>
<protein>
    <submittedName>
        <fullName evidence="3">Fatty acid desaturase</fullName>
        <ecNumber evidence="3">1.14.19.-</ecNumber>
    </submittedName>
</protein>
<feature type="transmembrane region" description="Helical" evidence="1">
    <location>
        <begin position="172"/>
        <end position="194"/>
    </location>
</feature>
<feature type="transmembrane region" description="Helical" evidence="1">
    <location>
        <begin position="34"/>
        <end position="56"/>
    </location>
</feature>